<gene>
    <name evidence="1" type="ORF">G2W53_002452</name>
</gene>
<dbReference type="EMBL" id="JAAIUW010000001">
    <property type="protein sequence ID" value="KAF7845547.1"/>
    <property type="molecule type" value="Genomic_DNA"/>
</dbReference>
<keyword evidence="2" id="KW-1185">Reference proteome</keyword>
<reference evidence="1" key="1">
    <citation type="submission" date="2020-09" db="EMBL/GenBank/DDBJ databases">
        <title>Genome-Enabled Discovery of Anthraquinone Biosynthesis in Senna tora.</title>
        <authorList>
            <person name="Kang S.-H."/>
            <person name="Pandey R.P."/>
            <person name="Lee C.-M."/>
            <person name="Sim J.-S."/>
            <person name="Jeong J.-T."/>
            <person name="Choi B.-S."/>
            <person name="Jung M."/>
            <person name="Ginzburg D."/>
            <person name="Zhao K."/>
            <person name="Won S.Y."/>
            <person name="Oh T.-J."/>
            <person name="Yu Y."/>
            <person name="Kim N.-H."/>
            <person name="Lee O.R."/>
            <person name="Lee T.-H."/>
            <person name="Bashyal P."/>
            <person name="Kim T.-S."/>
            <person name="Lee W.-H."/>
            <person name="Kawkins C."/>
            <person name="Kim C.-K."/>
            <person name="Kim J.S."/>
            <person name="Ahn B.O."/>
            <person name="Rhee S.Y."/>
            <person name="Sohng J.K."/>
        </authorList>
    </citation>
    <scope>NUCLEOTIDE SEQUENCE</scope>
    <source>
        <tissue evidence="1">Leaf</tissue>
    </source>
</reference>
<dbReference type="Proteomes" id="UP000634136">
    <property type="component" value="Unassembled WGS sequence"/>
</dbReference>
<protein>
    <submittedName>
        <fullName evidence="1">Uncharacterized protein</fullName>
    </submittedName>
</protein>
<accession>A0A834XI35</accession>
<proteinExistence type="predicted"/>
<evidence type="ECO:0000313" key="1">
    <source>
        <dbReference type="EMBL" id="KAF7845547.1"/>
    </source>
</evidence>
<comment type="caution">
    <text evidence="1">The sequence shown here is derived from an EMBL/GenBank/DDBJ whole genome shotgun (WGS) entry which is preliminary data.</text>
</comment>
<sequence>MESLTSDRHLAEKRTLSHLRIHNHATTTSVRDFLATLVVQLRRWLVLLVTDDDLLEASAPELEVGKGRSIGVLKSL</sequence>
<name>A0A834XI35_9FABA</name>
<dbReference type="AlphaFoldDB" id="A0A834XI35"/>
<evidence type="ECO:0000313" key="2">
    <source>
        <dbReference type="Proteomes" id="UP000634136"/>
    </source>
</evidence>
<organism evidence="1 2">
    <name type="scientific">Senna tora</name>
    <dbReference type="NCBI Taxonomy" id="362788"/>
    <lineage>
        <taxon>Eukaryota</taxon>
        <taxon>Viridiplantae</taxon>
        <taxon>Streptophyta</taxon>
        <taxon>Embryophyta</taxon>
        <taxon>Tracheophyta</taxon>
        <taxon>Spermatophyta</taxon>
        <taxon>Magnoliopsida</taxon>
        <taxon>eudicotyledons</taxon>
        <taxon>Gunneridae</taxon>
        <taxon>Pentapetalae</taxon>
        <taxon>rosids</taxon>
        <taxon>fabids</taxon>
        <taxon>Fabales</taxon>
        <taxon>Fabaceae</taxon>
        <taxon>Caesalpinioideae</taxon>
        <taxon>Cassia clade</taxon>
        <taxon>Senna</taxon>
    </lineage>
</organism>